<dbReference type="PANTHER" id="PTHR39757">
    <property type="match status" value="1"/>
</dbReference>
<dbReference type="PANTHER" id="PTHR39757:SF5">
    <property type="entry name" value="OS02G0190600 PROTEIN"/>
    <property type="match status" value="1"/>
</dbReference>
<proteinExistence type="predicted"/>
<evidence type="ECO:0000313" key="1">
    <source>
        <dbReference type="EMBL" id="GLW94300.1"/>
    </source>
</evidence>
<dbReference type="AlphaFoldDB" id="A0A9W6QT34"/>
<accession>A0A9W6QT34</accession>
<dbReference type="Pfam" id="PF05834">
    <property type="entry name" value="Lycopene_cycl"/>
    <property type="match status" value="1"/>
</dbReference>
<evidence type="ECO:0000313" key="2">
    <source>
        <dbReference type="Proteomes" id="UP001165042"/>
    </source>
</evidence>
<keyword evidence="2" id="KW-1185">Reference proteome</keyword>
<dbReference type="Proteomes" id="UP001165042">
    <property type="component" value="Unassembled WGS sequence"/>
</dbReference>
<dbReference type="InterPro" id="IPR036188">
    <property type="entry name" value="FAD/NAD-bd_sf"/>
</dbReference>
<organism evidence="1 2">
    <name type="scientific">Actinokineospora globicatena</name>
    <dbReference type="NCBI Taxonomy" id="103729"/>
    <lineage>
        <taxon>Bacteria</taxon>
        <taxon>Bacillati</taxon>
        <taxon>Actinomycetota</taxon>
        <taxon>Actinomycetes</taxon>
        <taxon>Pseudonocardiales</taxon>
        <taxon>Pseudonocardiaceae</taxon>
        <taxon>Actinokineospora</taxon>
    </lineage>
</organism>
<reference evidence="1" key="1">
    <citation type="submission" date="2023-02" db="EMBL/GenBank/DDBJ databases">
        <title>Actinokineospora globicatena NBRC 15670.</title>
        <authorList>
            <person name="Ichikawa N."/>
            <person name="Sato H."/>
            <person name="Tonouchi N."/>
        </authorList>
    </citation>
    <scope>NUCLEOTIDE SEQUENCE</scope>
    <source>
        <strain evidence="1">NBRC 15670</strain>
    </source>
</reference>
<dbReference type="Gene3D" id="3.50.50.60">
    <property type="entry name" value="FAD/NAD(P)-binding domain"/>
    <property type="match status" value="1"/>
</dbReference>
<protein>
    <submittedName>
        <fullName evidence="1">Carotenoid cyclase</fullName>
    </submittedName>
</protein>
<dbReference type="SUPFAM" id="SSF51905">
    <property type="entry name" value="FAD/NAD(P)-binding domain"/>
    <property type="match status" value="1"/>
</dbReference>
<sequence>MDVVVVGGGPAGWAVADACARAGLATAVVAPGGRRVWSATFGVWADQVPADRYPGVLATRVLAAGRVIDREYLVLDNAAVCARLWRGPAVSVDDEVVGAEFGRRGATVRLASGRRLACAVVIDASGARRVVSGGPAPGVRVAQTAYGVVVPSAVADGIVRSGDAVLMDWGRPPTFLYAVGVSADRVLLEETSLAARPGTGWDELRRRLGERLGSVPDGPVERVRFPVDLPPTPPWHRGSVPFGAAAGMVHPATGYSVGDALATAPLVAEAIASAFGRGPVAAAAAGRAAVWSPRARVVHAMRSHGLRALLALPPEGLAEFFDVFFALSPRLQRAYLSGREDVAGTAAAMAAVFGASRWGIRGKLLLSRHSPPG</sequence>
<comment type="caution">
    <text evidence="1">The sequence shown here is derived from an EMBL/GenBank/DDBJ whole genome shotgun (WGS) entry which is preliminary data.</text>
</comment>
<gene>
    <name evidence="1" type="ORF">Aglo03_51160</name>
</gene>
<name>A0A9W6QT34_9PSEU</name>
<dbReference type="PRINTS" id="PR00368">
    <property type="entry name" value="FADPNR"/>
</dbReference>
<dbReference type="EMBL" id="BSSD01000008">
    <property type="protein sequence ID" value="GLW94300.1"/>
    <property type="molecule type" value="Genomic_DNA"/>
</dbReference>
<dbReference type="PRINTS" id="PR00469">
    <property type="entry name" value="PNDRDTASEII"/>
</dbReference>